<feature type="compositionally biased region" description="Basic and acidic residues" evidence="2">
    <location>
        <begin position="721"/>
        <end position="734"/>
    </location>
</feature>
<protein>
    <submittedName>
        <fullName evidence="3">Uncharacterized protein</fullName>
    </submittedName>
</protein>
<organism evidence="3 4">
    <name type="scientific">Brassicogethes aeneus</name>
    <name type="common">Rape pollen beetle</name>
    <name type="synonym">Meligethes aeneus</name>
    <dbReference type="NCBI Taxonomy" id="1431903"/>
    <lineage>
        <taxon>Eukaryota</taxon>
        <taxon>Metazoa</taxon>
        <taxon>Ecdysozoa</taxon>
        <taxon>Arthropoda</taxon>
        <taxon>Hexapoda</taxon>
        <taxon>Insecta</taxon>
        <taxon>Pterygota</taxon>
        <taxon>Neoptera</taxon>
        <taxon>Endopterygota</taxon>
        <taxon>Coleoptera</taxon>
        <taxon>Polyphaga</taxon>
        <taxon>Cucujiformia</taxon>
        <taxon>Nitidulidae</taxon>
        <taxon>Meligethinae</taxon>
        <taxon>Brassicogethes</taxon>
    </lineage>
</organism>
<feature type="compositionally biased region" description="Acidic residues" evidence="2">
    <location>
        <begin position="1091"/>
        <end position="1101"/>
    </location>
</feature>
<proteinExistence type="predicted"/>
<accession>A0A9P0FQN1</accession>
<dbReference type="EMBL" id="OV121140">
    <property type="protein sequence ID" value="CAH0563670.1"/>
    <property type="molecule type" value="Genomic_DNA"/>
</dbReference>
<gene>
    <name evidence="3" type="ORF">MELIAE_LOCUS12431</name>
</gene>
<reference evidence="3" key="1">
    <citation type="submission" date="2021-12" db="EMBL/GenBank/DDBJ databases">
        <authorList>
            <person name="King R."/>
        </authorList>
    </citation>
    <scope>NUCLEOTIDE SEQUENCE</scope>
</reference>
<feature type="compositionally biased region" description="Acidic residues" evidence="2">
    <location>
        <begin position="919"/>
        <end position="943"/>
    </location>
</feature>
<sequence length="1784" mass="203379">MDPPQCVQNAMMTKDKKPFTYTPSGIDLSEVKSPRLSRRIQRNANCGGVTEAPNVPAPQNHGPLPPSALAAMQPQMHVQVFPSGPPPPPSVGRGGVPPPPPPPSGVPPPPPPPSQPLPTKKVTTNENQVLERPDMTKIIPDNPMALLRKTGGPKPRDFVQDMYQNGGSPQQSVPVPQPQPPRPQMQPQQFVQKAAPPPPPRSPENIREAPRYQPPVIERAPQQQQQRSPPLQQQSPRSPFVQQQQPAYQQPQPQQQQRSPPVQVPSYQPPIIERAPQSPKTTSSNVGSLYIPPVNNLQQQQRVVSPPTPPQRNTESPVIQSPGTPLKEAPRPWQTKPQQDATPSWAKKDAPNEMPQTFPVHIEVRSQQRPASPFSQQQNRNYEPSPNAVYVTQPVVIQHPGGAPQNRAQVQMQQPRLDSQGAVIIPVKIEGRSPPIRNLQRQQSWGSNPTQSNSFKIIQKMTNTDDEEDDNAPVTSHSPKYPANFQQLPAEQVRRMKLNEGDRNLVDRFRQGDNDMFLHDEVDPRYRGPAIPSKAFKLLQSMTDSLDMPISMVSPGPQQQPITNRGPQVRTIPVQIEGQNNQPYVHPSQQTVPEPKKYTGSSIPSRSFRMLQAMTSPDGCANVNQDCDQNEWDSDPNYPYPPAPYWQDYYYPPPPRPHEFSRSDKSNSQRTTPVPFWGYYPPPYPYGRPLKTPVNDSESDTESRRIPRRTPLPFGRPLRTPTRDLDTSDGETRRRLMKTPSTEVDSDSETIKTSRRTPVPFHGYYPPYPPYLRPLKTPVTEDESDEFEELGYPPPYPYYYPHYYYGYPPMYPPYHMYTEDQDYAGYSSENEMAYYNNERPQYREKLATEDCTTPRIVITPTLPDYKQQKEKESDSEEDSLDTDTEDVSESTQTQKLHTLKSIPSVNNIQMYNYGGKEDLDSDSENEEPVIEEVSETTTEDSNDDASVYINEDEELPHQLSVIFEETEKSDSRMQREASVLSDSTTVLDDEEEEYTMDVNIPSLDCRRLSFKVESEESEVYASFTLKSPSLTPKKVSPCRFDSVDIETEDYIIINDKVEEAVQKEEEHSNKTEENIIINDEVEEKVQKVDSEKEETQEEEQDWWGMLSNGDSPPPRRKIFNKPVEPAEPEEIVTEDYAQAKIEAERKKVDDGKAVMKDFAARLKEIQSIHEKSGTTRRQSLAEEMSQEPKVEETGREDFWGNMSSDSEDEKLETEETKNAEEEKLENIVCTNNEEEEEVDFWSVIGNTDEMVSRRSCSYRRDSDSARSRNSSVSESHNLEENEEVCNSSSKEIEDTEYVEESKTQDDDEEEEIDRNQLLEIVYGQEIVENEEDQFEDRIEGNNKEDEMIVQNKQESDIAGVCHSEEINVQYKEEGEVRKKYKLTKQNSVLKDDVPKEELFKMVHKKIKQEESSESDSAGSYSDANNNDEEVPSLSIKDRIKALQESIKQKQESVKDYQEMKVSVKKKINVLEITNSQNSSIDVSKTTSTKSSMKSFEEFSEEEIDSGITSDISRHISDNEEYPEMKKMSKYQRAATHSRLFKLLQDGCDMENEDEDEEQIAAVPQKEDKFAKLSVRKRMEERNDIMSRDQLSLPLKRYSEPSSMSSSGITSPISPVNEKLVHEVVQSLLQRKKGQIFRNMPKEKLYAAALRILQEDMDGLETPSEDCSFISPLRGNTENSTPAQTPQEFYGDYNEYSQYYDTWSEADRMYYEGYEICPSKAFKLIKDHVSNSNNKTGTVAGFLAKCPKILSSKNVHKHLEGFEDADSTPTPPRKNKRSEGSSFLK</sequence>
<feature type="compositionally biased region" description="Basic and acidic residues" evidence="2">
    <location>
        <begin position="656"/>
        <end position="667"/>
    </location>
</feature>
<feature type="compositionally biased region" description="Polar residues" evidence="2">
    <location>
        <begin position="365"/>
        <end position="384"/>
    </location>
</feature>
<feature type="compositionally biased region" description="Acidic residues" evidence="2">
    <location>
        <begin position="873"/>
        <end position="888"/>
    </location>
</feature>
<feature type="region of interest" description="Disordered" evidence="2">
    <location>
        <begin position="1166"/>
        <end position="1231"/>
    </location>
</feature>
<feature type="compositionally biased region" description="Low complexity" evidence="2">
    <location>
        <begin position="1414"/>
        <end position="1423"/>
    </location>
</feature>
<feature type="compositionally biased region" description="Basic and acidic residues" evidence="2">
    <location>
        <begin position="966"/>
        <end position="975"/>
    </location>
</feature>
<feature type="region of interest" description="Disordered" evidence="2">
    <location>
        <begin position="1252"/>
        <end position="1312"/>
    </location>
</feature>
<feature type="compositionally biased region" description="Pro residues" evidence="2">
    <location>
        <begin position="83"/>
        <end position="116"/>
    </location>
</feature>
<feature type="compositionally biased region" description="Basic and acidic residues" evidence="2">
    <location>
        <begin position="1213"/>
        <end position="1225"/>
    </location>
</feature>
<feature type="region of interest" description="Disordered" evidence="2">
    <location>
        <begin position="1404"/>
        <end position="1432"/>
    </location>
</feature>
<feature type="compositionally biased region" description="Basic and acidic residues" evidence="2">
    <location>
        <begin position="1186"/>
        <end position="1198"/>
    </location>
</feature>
<feature type="region of interest" description="Disordered" evidence="2">
    <location>
        <begin position="1086"/>
        <end position="1131"/>
    </location>
</feature>
<feature type="compositionally biased region" description="Polar residues" evidence="2">
    <location>
        <begin position="1"/>
        <end position="11"/>
    </location>
</feature>
<feature type="compositionally biased region" description="Polar residues" evidence="2">
    <location>
        <begin position="278"/>
        <end position="287"/>
    </location>
</feature>
<feature type="compositionally biased region" description="Polar residues" evidence="2">
    <location>
        <begin position="578"/>
        <end position="592"/>
    </location>
</feature>
<feature type="compositionally biased region" description="Low complexity" evidence="2">
    <location>
        <begin position="221"/>
        <end position="270"/>
    </location>
</feature>
<feature type="region of interest" description="Disordered" evidence="2">
    <location>
        <begin position="578"/>
        <end position="603"/>
    </location>
</feature>
<dbReference type="OrthoDB" id="6107953at2759"/>
<feature type="compositionally biased region" description="Polar residues" evidence="2">
    <location>
        <begin position="439"/>
        <end position="453"/>
    </location>
</feature>
<evidence type="ECO:0000256" key="2">
    <source>
        <dbReference type="SAM" id="MobiDB-lite"/>
    </source>
</evidence>
<name>A0A9P0FQN1_BRAAE</name>
<keyword evidence="4" id="KW-1185">Reference proteome</keyword>
<feature type="region of interest" description="Disordered" evidence="2">
    <location>
        <begin position="854"/>
        <end position="898"/>
    </location>
</feature>
<feature type="region of interest" description="Disordered" evidence="2">
    <location>
        <begin position="1"/>
        <end position="387"/>
    </location>
</feature>
<feature type="region of interest" description="Disordered" evidence="2">
    <location>
        <begin position="1759"/>
        <end position="1784"/>
    </location>
</feature>
<dbReference type="Proteomes" id="UP001154078">
    <property type="component" value="Chromosome 9"/>
</dbReference>
<feature type="region of interest" description="Disordered" evidence="2">
    <location>
        <begin position="966"/>
        <end position="985"/>
    </location>
</feature>
<feature type="compositionally biased region" description="Pro residues" evidence="2">
    <location>
        <begin position="175"/>
        <end position="184"/>
    </location>
</feature>
<feature type="coiled-coil region" evidence="1">
    <location>
        <begin position="1439"/>
        <end position="1466"/>
    </location>
</feature>
<feature type="compositionally biased region" description="Low complexity" evidence="2">
    <location>
        <begin position="185"/>
        <end position="194"/>
    </location>
</feature>
<evidence type="ECO:0000256" key="1">
    <source>
        <dbReference type="SAM" id="Coils"/>
    </source>
</evidence>
<feature type="compositionally biased region" description="Polar residues" evidence="2">
    <location>
        <begin position="311"/>
        <end position="323"/>
    </location>
</feature>
<evidence type="ECO:0000313" key="4">
    <source>
        <dbReference type="Proteomes" id="UP001154078"/>
    </source>
</evidence>
<feature type="region of interest" description="Disordered" evidence="2">
    <location>
        <begin position="616"/>
        <end position="759"/>
    </location>
</feature>
<feature type="region of interest" description="Disordered" evidence="2">
    <location>
        <begin position="433"/>
        <end position="453"/>
    </location>
</feature>
<feature type="region of interest" description="Disordered" evidence="2">
    <location>
        <begin position="913"/>
        <end position="943"/>
    </location>
</feature>
<evidence type="ECO:0000313" key="3">
    <source>
        <dbReference type="EMBL" id="CAH0563670.1"/>
    </source>
</evidence>
<keyword evidence="1" id="KW-0175">Coiled coil</keyword>